<evidence type="ECO:0000313" key="7">
    <source>
        <dbReference type="Proteomes" id="UP000778523"/>
    </source>
</evidence>
<sequence length="345" mass="38444">MLHLRPILLALLLYLGATAPAAGQDLLRILSWPGYVSKDAISAFEQRHQVKVQVQEVTSDDALWSLANAANGGDFDLIAVNTAELARYIEADLVAPIRTANIPNTRRQTARFRHPQSIPGLVRSGEVFGIPYTYSAMGLIYNRKLITIPPTSLDALWDPRYKGKVLAYEGSTHNFSLAALSLGYHRPFNLQPEQFGKVVKRLKTLRENVAKFYATPEEVVQAFREQEIALVFANYGDQQIQLLLKAGMDIGYVIPSEGALAWLDCWAVMRRAGNRALAEAWINHTLSKDVSSSLTLREGLANTLKDSPRPAMPDTGKLIWLEPVENSALRSSYWERIVTLPPRGH</sequence>
<name>A0ABX2ICD5_9RHOO</name>
<keyword evidence="3 5" id="KW-0732">Signal</keyword>
<protein>
    <submittedName>
        <fullName evidence="6">Extracellular solute-binding protein</fullName>
    </submittedName>
</protein>
<dbReference type="Gene3D" id="3.40.190.10">
    <property type="entry name" value="Periplasmic binding protein-like II"/>
    <property type="match status" value="2"/>
</dbReference>
<reference evidence="6 7" key="1">
    <citation type="submission" date="2020-06" db="EMBL/GenBank/DDBJ databases">
        <title>Draft genome of Uliginosibacterium sp. IMCC34675.</title>
        <authorList>
            <person name="Song J."/>
        </authorList>
    </citation>
    <scope>NUCLEOTIDE SEQUENCE [LARGE SCALE GENOMIC DNA]</scope>
    <source>
        <strain evidence="6 7">IMCC34675</strain>
    </source>
</reference>
<evidence type="ECO:0000256" key="3">
    <source>
        <dbReference type="ARBA" id="ARBA00022729"/>
    </source>
</evidence>
<dbReference type="PANTHER" id="PTHR30222:SF17">
    <property type="entry name" value="SPERMIDINE_PUTRESCINE-BINDING PERIPLASMIC PROTEIN"/>
    <property type="match status" value="1"/>
</dbReference>
<feature type="signal peptide" evidence="5">
    <location>
        <begin position="1"/>
        <end position="21"/>
    </location>
</feature>
<keyword evidence="2" id="KW-0813">Transport</keyword>
<dbReference type="PRINTS" id="PR00909">
    <property type="entry name" value="SPERMDNBNDNG"/>
</dbReference>
<organism evidence="6 7">
    <name type="scientific">Uliginosibacterium aquaticum</name>
    <dbReference type="NCBI Taxonomy" id="2731212"/>
    <lineage>
        <taxon>Bacteria</taxon>
        <taxon>Pseudomonadati</taxon>
        <taxon>Pseudomonadota</taxon>
        <taxon>Betaproteobacteria</taxon>
        <taxon>Rhodocyclales</taxon>
        <taxon>Zoogloeaceae</taxon>
        <taxon>Uliginosibacterium</taxon>
    </lineage>
</organism>
<dbReference type="Pfam" id="PF13416">
    <property type="entry name" value="SBP_bac_8"/>
    <property type="match status" value="1"/>
</dbReference>
<evidence type="ECO:0000256" key="2">
    <source>
        <dbReference type="ARBA" id="ARBA00022448"/>
    </source>
</evidence>
<keyword evidence="7" id="KW-1185">Reference proteome</keyword>
<dbReference type="RefSeq" id="WP_170020687.1">
    <property type="nucleotide sequence ID" value="NZ_JABCSC020000001.1"/>
</dbReference>
<gene>
    <name evidence="6" type="ORF">HJ583_004035</name>
</gene>
<dbReference type="PANTHER" id="PTHR30222">
    <property type="entry name" value="SPERMIDINE/PUTRESCINE-BINDING PERIPLASMIC PROTEIN"/>
    <property type="match status" value="1"/>
</dbReference>
<dbReference type="InterPro" id="IPR001188">
    <property type="entry name" value="Sperm_putr-bd"/>
</dbReference>
<dbReference type="Proteomes" id="UP000778523">
    <property type="component" value="Unassembled WGS sequence"/>
</dbReference>
<dbReference type="SUPFAM" id="SSF53850">
    <property type="entry name" value="Periplasmic binding protein-like II"/>
    <property type="match status" value="1"/>
</dbReference>
<keyword evidence="4" id="KW-0574">Periplasm</keyword>
<accession>A0ABX2ICD5</accession>
<proteinExistence type="predicted"/>
<evidence type="ECO:0000313" key="6">
    <source>
        <dbReference type="EMBL" id="NSL54185.1"/>
    </source>
</evidence>
<evidence type="ECO:0000256" key="1">
    <source>
        <dbReference type="ARBA" id="ARBA00004418"/>
    </source>
</evidence>
<evidence type="ECO:0000256" key="5">
    <source>
        <dbReference type="SAM" id="SignalP"/>
    </source>
</evidence>
<comment type="caution">
    <text evidence="6">The sequence shown here is derived from an EMBL/GenBank/DDBJ whole genome shotgun (WGS) entry which is preliminary data.</text>
</comment>
<feature type="chain" id="PRO_5045303444" evidence="5">
    <location>
        <begin position="22"/>
        <end position="345"/>
    </location>
</feature>
<dbReference type="InterPro" id="IPR006059">
    <property type="entry name" value="SBP"/>
</dbReference>
<evidence type="ECO:0000256" key="4">
    <source>
        <dbReference type="ARBA" id="ARBA00022764"/>
    </source>
</evidence>
<dbReference type="EMBL" id="JABCSC020000001">
    <property type="protein sequence ID" value="NSL54185.1"/>
    <property type="molecule type" value="Genomic_DNA"/>
</dbReference>
<comment type="subcellular location">
    <subcellularLocation>
        <location evidence="1">Periplasm</location>
    </subcellularLocation>
</comment>